<evidence type="ECO:0008006" key="3">
    <source>
        <dbReference type="Google" id="ProtNLM"/>
    </source>
</evidence>
<reference evidence="1 2" key="1">
    <citation type="journal article" date="2016" name="Nat. Commun.">
        <title>Thousands of microbial genomes shed light on interconnected biogeochemical processes in an aquifer system.</title>
        <authorList>
            <person name="Anantharaman K."/>
            <person name="Brown C.T."/>
            <person name="Hug L.A."/>
            <person name="Sharon I."/>
            <person name="Castelle C.J."/>
            <person name="Probst A.J."/>
            <person name="Thomas B.C."/>
            <person name="Singh A."/>
            <person name="Wilkins M.J."/>
            <person name="Karaoz U."/>
            <person name="Brodie E.L."/>
            <person name="Williams K.H."/>
            <person name="Hubbard S.S."/>
            <person name="Banfield J.F."/>
        </authorList>
    </citation>
    <scope>NUCLEOTIDE SEQUENCE [LARGE SCALE GENOMIC DNA]</scope>
</reference>
<dbReference type="Proteomes" id="UP000177838">
    <property type="component" value="Unassembled WGS sequence"/>
</dbReference>
<accession>A0A1G2QHI5</accession>
<comment type="caution">
    <text evidence="1">The sequence shown here is derived from an EMBL/GenBank/DDBJ whole genome shotgun (WGS) entry which is preliminary data.</text>
</comment>
<protein>
    <recommendedName>
        <fullName evidence="3">Cell division protein FtsL</fullName>
    </recommendedName>
</protein>
<dbReference type="STRING" id="1802439.A2589_02735"/>
<proteinExistence type="predicted"/>
<gene>
    <name evidence="1" type="ORF">A2589_02735</name>
</gene>
<dbReference type="AlphaFoldDB" id="A0A1G2QHI5"/>
<dbReference type="EMBL" id="MHTK01000004">
    <property type="protein sequence ID" value="OHA59927.1"/>
    <property type="molecule type" value="Genomic_DNA"/>
</dbReference>
<evidence type="ECO:0000313" key="2">
    <source>
        <dbReference type="Proteomes" id="UP000177838"/>
    </source>
</evidence>
<sequence length="130" mass="15083">MKEFQGRRRLRHFLYSKVTIVVLVVLVLLMSKALWGAYRKNSLAEAGKDQARASLFELEDQQRQLEKRVEWLSTARGQEEEIRKNFSVIAPGENLIVVVDGVGTSTNGEDWSAGESWWRRSVEAIKNWWF</sequence>
<organism evidence="1 2">
    <name type="scientific">Candidatus Vogelbacteria bacterium RIFOXYD1_FULL_46_19</name>
    <dbReference type="NCBI Taxonomy" id="1802439"/>
    <lineage>
        <taxon>Bacteria</taxon>
        <taxon>Candidatus Vogeliibacteriota</taxon>
    </lineage>
</organism>
<name>A0A1G2QHI5_9BACT</name>
<evidence type="ECO:0000313" key="1">
    <source>
        <dbReference type="EMBL" id="OHA59927.1"/>
    </source>
</evidence>